<dbReference type="GO" id="GO:1903753">
    <property type="term" value="P:negative regulation of p38MAPK cascade"/>
    <property type="evidence" value="ECO:0007669"/>
    <property type="project" value="TreeGrafter"/>
</dbReference>
<keyword evidence="3" id="KW-1185">Reference proteome</keyword>
<proteinExistence type="predicted"/>
<dbReference type="InterPro" id="IPR029021">
    <property type="entry name" value="Prot-tyrosine_phosphatase-like"/>
</dbReference>
<dbReference type="Proteomes" id="UP000694555">
    <property type="component" value="Unplaced"/>
</dbReference>
<organism evidence="2 3">
    <name type="scientific">Buteo japonicus</name>
    <dbReference type="NCBI Taxonomy" id="224669"/>
    <lineage>
        <taxon>Eukaryota</taxon>
        <taxon>Metazoa</taxon>
        <taxon>Chordata</taxon>
        <taxon>Craniata</taxon>
        <taxon>Vertebrata</taxon>
        <taxon>Euteleostomi</taxon>
        <taxon>Archelosauria</taxon>
        <taxon>Archosauria</taxon>
        <taxon>Dinosauria</taxon>
        <taxon>Saurischia</taxon>
        <taxon>Theropoda</taxon>
        <taxon>Coelurosauria</taxon>
        <taxon>Aves</taxon>
        <taxon>Neognathae</taxon>
        <taxon>Neoaves</taxon>
        <taxon>Telluraves</taxon>
        <taxon>Accipitrimorphae</taxon>
        <taxon>Accipitriformes</taxon>
        <taxon>Accipitridae</taxon>
        <taxon>Accipitrinae</taxon>
        <taxon>Buteo</taxon>
    </lineage>
</organism>
<reference evidence="2" key="2">
    <citation type="submission" date="2025-09" db="UniProtKB">
        <authorList>
            <consortium name="Ensembl"/>
        </authorList>
    </citation>
    <scope>IDENTIFICATION</scope>
</reference>
<sequence length="112" mass="12340">SFLPQQRSGFCGKRGSPPSEANHMLDALGITALINVSANCPNHFEGHYQYKSIPVEDNHKADISSCLCFPTSGSSGTCLLTVYFNSFRLCWHFPVGDHLPRLSHEDQQSQTG</sequence>
<dbReference type="PANTHER" id="PTHR10159">
    <property type="entry name" value="DUAL SPECIFICITY PROTEIN PHOSPHATASE"/>
    <property type="match status" value="1"/>
</dbReference>
<dbReference type="GO" id="GO:0001706">
    <property type="term" value="P:endoderm formation"/>
    <property type="evidence" value="ECO:0007669"/>
    <property type="project" value="TreeGrafter"/>
</dbReference>
<dbReference type="GO" id="GO:0005737">
    <property type="term" value="C:cytoplasm"/>
    <property type="evidence" value="ECO:0007669"/>
    <property type="project" value="TreeGrafter"/>
</dbReference>
<evidence type="ECO:0000313" key="3">
    <source>
        <dbReference type="Proteomes" id="UP000694555"/>
    </source>
</evidence>
<keyword evidence="1" id="KW-0378">Hydrolase</keyword>
<protein>
    <submittedName>
        <fullName evidence="2">Dual specificity phosphatase 1</fullName>
    </submittedName>
</protein>
<accession>A0A8B9Z1C4</accession>
<dbReference type="GO" id="GO:0005634">
    <property type="term" value="C:nucleus"/>
    <property type="evidence" value="ECO:0007669"/>
    <property type="project" value="TreeGrafter"/>
</dbReference>
<name>A0A8B9Z1C4_9AVES</name>
<dbReference type="Ensembl" id="ENSBJAT00000000486.1">
    <property type="protein sequence ID" value="ENSBJAP00000000476.1"/>
    <property type="gene ID" value="ENSBJAG00000000273.1"/>
</dbReference>
<keyword evidence="1" id="KW-0904">Protein phosphatase</keyword>
<evidence type="ECO:0000313" key="2">
    <source>
        <dbReference type="Ensembl" id="ENSBJAP00000000476.1"/>
    </source>
</evidence>
<dbReference type="PANTHER" id="PTHR10159:SF309">
    <property type="entry name" value="DUAL SPECIFICITY PROTEIN PHOSPHATASE 1"/>
    <property type="match status" value="1"/>
</dbReference>
<dbReference type="PRINTS" id="PR01764">
    <property type="entry name" value="MAPKPHPHTASE"/>
</dbReference>
<dbReference type="GO" id="GO:0017017">
    <property type="term" value="F:MAP kinase tyrosine/serine/threonine phosphatase activity"/>
    <property type="evidence" value="ECO:0007669"/>
    <property type="project" value="InterPro"/>
</dbReference>
<dbReference type="AlphaFoldDB" id="A0A8B9Z1C4"/>
<evidence type="ECO:0000256" key="1">
    <source>
        <dbReference type="ARBA" id="ARBA00022912"/>
    </source>
</evidence>
<dbReference type="InterPro" id="IPR008343">
    <property type="entry name" value="MKP"/>
</dbReference>
<dbReference type="SUPFAM" id="SSF52799">
    <property type="entry name" value="(Phosphotyrosine protein) phosphatases II"/>
    <property type="match status" value="1"/>
</dbReference>
<reference evidence="2" key="1">
    <citation type="submission" date="2025-08" db="UniProtKB">
        <authorList>
            <consortium name="Ensembl"/>
        </authorList>
    </citation>
    <scope>IDENTIFICATION</scope>
</reference>
<dbReference type="Gene3D" id="3.90.190.10">
    <property type="entry name" value="Protein tyrosine phosphatase superfamily"/>
    <property type="match status" value="1"/>
</dbReference>